<keyword evidence="2" id="KW-1185">Reference proteome</keyword>
<dbReference type="Proteomes" id="UP000315003">
    <property type="component" value="Chromosome"/>
</dbReference>
<dbReference type="RefSeq" id="WP_419187320.1">
    <property type="nucleotide sequence ID" value="NZ_CP036272.1"/>
</dbReference>
<accession>A0A517SVL0</accession>
<proteinExistence type="predicted"/>
<reference evidence="1 2" key="1">
    <citation type="submission" date="2019-02" db="EMBL/GenBank/DDBJ databases">
        <title>Deep-cultivation of Planctomycetes and their phenomic and genomic characterization uncovers novel biology.</title>
        <authorList>
            <person name="Wiegand S."/>
            <person name="Jogler M."/>
            <person name="Boedeker C."/>
            <person name="Pinto D."/>
            <person name="Vollmers J."/>
            <person name="Rivas-Marin E."/>
            <person name="Kohn T."/>
            <person name="Peeters S.H."/>
            <person name="Heuer A."/>
            <person name="Rast P."/>
            <person name="Oberbeckmann S."/>
            <person name="Bunk B."/>
            <person name="Jeske O."/>
            <person name="Meyerdierks A."/>
            <person name="Storesund J.E."/>
            <person name="Kallscheuer N."/>
            <person name="Luecker S."/>
            <person name="Lage O.M."/>
            <person name="Pohl T."/>
            <person name="Merkel B.J."/>
            <person name="Hornburger P."/>
            <person name="Mueller R.-W."/>
            <person name="Bruemmer F."/>
            <person name="Labrenz M."/>
            <person name="Spormann A.M."/>
            <person name="Op den Camp H."/>
            <person name="Overmann J."/>
            <person name="Amann R."/>
            <person name="Jetten M.S.M."/>
            <person name="Mascher T."/>
            <person name="Medema M.H."/>
            <person name="Devos D.P."/>
            <person name="Kaster A.-K."/>
            <person name="Ovreas L."/>
            <person name="Rohde M."/>
            <person name="Galperin M.Y."/>
            <person name="Jogler C."/>
        </authorList>
    </citation>
    <scope>NUCLEOTIDE SEQUENCE [LARGE SCALE GENOMIC DNA]</scope>
    <source>
        <strain evidence="1 2">SV_7m_r</strain>
    </source>
</reference>
<sequence length="150" mass="16680">MVWYFNDKEASRLYAAFSGYKQINPTESSYTISDEELGVTYSPSLSAYIAGDTEISDEDAAVVENAVYRYLNAEHGEAKEMYPSGTVRINPRTQRADINGVELTTKDLKDLLLTVGGRGVMLDFVGYEGKAPDWLKREVLEPAGYIGKHP</sequence>
<organism evidence="1 2">
    <name type="scientific">Stieleria bergensis</name>
    <dbReference type="NCBI Taxonomy" id="2528025"/>
    <lineage>
        <taxon>Bacteria</taxon>
        <taxon>Pseudomonadati</taxon>
        <taxon>Planctomycetota</taxon>
        <taxon>Planctomycetia</taxon>
        <taxon>Pirellulales</taxon>
        <taxon>Pirellulaceae</taxon>
        <taxon>Stieleria</taxon>
    </lineage>
</organism>
<evidence type="ECO:0000313" key="1">
    <source>
        <dbReference type="EMBL" id="QDT60150.1"/>
    </source>
</evidence>
<protein>
    <submittedName>
        <fullName evidence="1">Uncharacterized protein</fullName>
    </submittedName>
</protein>
<gene>
    <name evidence="1" type="ORF">SV7mr_26670</name>
</gene>
<dbReference type="AlphaFoldDB" id="A0A517SVL0"/>
<name>A0A517SVL0_9BACT</name>
<evidence type="ECO:0000313" key="2">
    <source>
        <dbReference type="Proteomes" id="UP000315003"/>
    </source>
</evidence>
<dbReference type="EMBL" id="CP036272">
    <property type="protein sequence ID" value="QDT60150.1"/>
    <property type="molecule type" value="Genomic_DNA"/>
</dbReference>